<dbReference type="PROSITE" id="PS01124">
    <property type="entry name" value="HTH_ARAC_FAMILY_2"/>
    <property type="match status" value="1"/>
</dbReference>
<gene>
    <name evidence="5" type="ORF">GAN59_13470</name>
</gene>
<dbReference type="InterPro" id="IPR018060">
    <property type="entry name" value="HTH_AraC"/>
</dbReference>
<sequence length="281" mass="33313">MIAMKQKRIAEPDYKFKLEHMKGYNLAGKVFFGFEVLIIKCTEGEARILINSNEHRFVADTNFLLSDGVMLKFLECSDDFSITILRFSSNFFNEIYPTLDGRVIETMPFSAPDLYVKEGVELLDLIFRQLCCLYERQEYPYKNKILIHLVISYILEIYEQTYRHIENRMSFPLDHKSLLLEKFYCLCCEEHLYHRNIEYYAEKLNITSRYLYKLCQESFHMTPKQCIDYIISGNAKKMLLSTELSTQQIANELNFSDQSAFGQFFKRNVGMSPTDFRNRFK</sequence>
<dbReference type="SUPFAM" id="SSF46689">
    <property type="entry name" value="Homeodomain-like"/>
    <property type="match status" value="1"/>
</dbReference>
<evidence type="ECO:0000259" key="4">
    <source>
        <dbReference type="PROSITE" id="PS01124"/>
    </source>
</evidence>
<dbReference type="GO" id="GO:0043565">
    <property type="term" value="F:sequence-specific DNA binding"/>
    <property type="evidence" value="ECO:0007669"/>
    <property type="project" value="InterPro"/>
</dbReference>
<reference evidence="5 6" key="1">
    <citation type="journal article" date="2019" name="Nat. Med.">
        <title>A library of human gut bacterial isolates paired with longitudinal multiomics data enables mechanistic microbiome research.</title>
        <authorList>
            <person name="Poyet M."/>
            <person name="Groussin M."/>
            <person name="Gibbons S.M."/>
            <person name="Avila-Pacheco J."/>
            <person name="Jiang X."/>
            <person name="Kearney S.M."/>
            <person name="Perrotta A.R."/>
            <person name="Berdy B."/>
            <person name="Zhao S."/>
            <person name="Lieberman T.D."/>
            <person name="Swanson P.K."/>
            <person name="Smith M."/>
            <person name="Roesemann S."/>
            <person name="Alexander J.E."/>
            <person name="Rich S.A."/>
            <person name="Livny J."/>
            <person name="Vlamakis H."/>
            <person name="Clish C."/>
            <person name="Bullock K."/>
            <person name="Deik A."/>
            <person name="Scott J."/>
            <person name="Pierce K.A."/>
            <person name="Xavier R.J."/>
            <person name="Alm E.J."/>
        </authorList>
    </citation>
    <scope>NUCLEOTIDE SEQUENCE [LARGE SCALE GENOMIC DNA]</scope>
    <source>
        <strain evidence="5 6">BIOML-A156</strain>
    </source>
</reference>
<name>A0A6I0SDS5_BACT4</name>
<keyword evidence="1" id="KW-0805">Transcription regulation</keyword>
<evidence type="ECO:0000313" key="5">
    <source>
        <dbReference type="EMBL" id="KAB4473373.1"/>
    </source>
</evidence>
<proteinExistence type="predicted"/>
<keyword evidence="3" id="KW-0804">Transcription</keyword>
<organism evidence="5 6">
    <name type="scientific">Bacteroides thetaiotaomicron</name>
    <dbReference type="NCBI Taxonomy" id="818"/>
    <lineage>
        <taxon>Bacteria</taxon>
        <taxon>Pseudomonadati</taxon>
        <taxon>Bacteroidota</taxon>
        <taxon>Bacteroidia</taxon>
        <taxon>Bacteroidales</taxon>
        <taxon>Bacteroidaceae</taxon>
        <taxon>Bacteroides</taxon>
    </lineage>
</organism>
<dbReference type="PANTHER" id="PTHR43280">
    <property type="entry name" value="ARAC-FAMILY TRANSCRIPTIONAL REGULATOR"/>
    <property type="match status" value="1"/>
</dbReference>
<dbReference type="InterPro" id="IPR009057">
    <property type="entry name" value="Homeodomain-like_sf"/>
</dbReference>
<comment type="caution">
    <text evidence="5">The sequence shown here is derived from an EMBL/GenBank/DDBJ whole genome shotgun (WGS) entry which is preliminary data.</text>
</comment>
<dbReference type="SMART" id="SM00342">
    <property type="entry name" value="HTH_ARAC"/>
    <property type="match status" value="1"/>
</dbReference>
<evidence type="ECO:0000256" key="2">
    <source>
        <dbReference type="ARBA" id="ARBA00023125"/>
    </source>
</evidence>
<evidence type="ECO:0000256" key="1">
    <source>
        <dbReference type="ARBA" id="ARBA00023015"/>
    </source>
</evidence>
<feature type="domain" description="HTH araC/xylS-type" evidence="4">
    <location>
        <begin position="196"/>
        <end position="279"/>
    </location>
</feature>
<dbReference type="PANTHER" id="PTHR43280:SF32">
    <property type="entry name" value="TRANSCRIPTIONAL REGULATORY PROTEIN"/>
    <property type="match status" value="1"/>
</dbReference>
<dbReference type="Pfam" id="PF12833">
    <property type="entry name" value="HTH_18"/>
    <property type="match status" value="1"/>
</dbReference>
<accession>A0A6I0SDS5</accession>
<protein>
    <submittedName>
        <fullName evidence="5">AraC family transcriptional regulator</fullName>
    </submittedName>
</protein>
<keyword evidence="2" id="KW-0238">DNA-binding</keyword>
<evidence type="ECO:0000313" key="6">
    <source>
        <dbReference type="Proteomes" id="UP000488521"/>
    </source>
</evidence>
<dbReference type="EMBL" id="WCRS01000008">
    <property type="protein sequence ID" value="KAB4473373.1"/>
    <property type="molecule type" value="Genomic_DNA"/>
</dbReference>
<dbReference type="AlphaFoldDB" id="A0A6I0SDS5"/>
<dbReference type="Proteomes" id="UP000488521">
    <property type="component" value="Unassembled WGS sequence"/>
</dbReference>
<dbReference type="Gene3D" id="1.10.10.60">
    <property type="entry name" value="Homeodomain-like"/>
    <property type="match status" value="1"/>
</dbReference>
<evidence type="ECO:0000256" key="3">
    <source>
        <dbReference type="ARBA" id="ARBA00023163"/>
    </source>
</evidence>
<dbReference type="GO" id="GO:0003700">
    <property type="term" value="F:DNA-binding transcription factor activity"/>
    <property type="evidence" value="ECO:0007669"/>
    <property type="project" value="InterPro"/>
</dbReference>